<feature type="non-terminal residue" evidence="1">
    <location>
        <position position="55"/>
    </location>
</feature>
<dbReference type="AlphaFoldDB" id="A0A382NUK8"/>
<gene>
    <name evidence="1" type="ORF">METZ01_LOCUS317610</name>
</gene>
<accession>A0A382NUK8</accession>
<proteinExistence type="predicted"/>
<protein>
    <submittedName>
        <fullName evidence="1">Uncharacterized protein</fullName>
    </submittedName>
</protein>
<organism evidence="1">
    <name type="scientific">marine metagenome</name>
    <dbReference type="NCBI Taxonomy" id="408172"/>
    <lineage>
        <taxon>unclassified sequences</taxon>
        <taxon>metagenomes</taxon>
        <taxon>ecological metagenomes</taxon>
    </lineage>
</organism>
<sequence>MTDLRSSGSVPIDIGTRLELMIDDYLVARLSGDAKLRLNRPVPQEAVLVTDKPWE</sequence>
<reference evidence="1" key="1">
    <citation type="submission" date="2018-05" db="EMBL/GenBank/DDBJ databases">
        <authorList>
            <person name="Lanie J.A."/>
            <person name="Ng W.-L."/>
            <person name="Kazmierczak K.M."/>
            <person name="Andrzejewski T.M."/>
            <person name="Davidsen T.M."/>
            <person name="Wayne K.J."/>
            <person name="Tettelin H."/>
            <person name="Glass J.I."/>
            <person name="Rusch D."/>
            <person name="Podicherti R."/>
            <person name="Tsui H.-C.T."/>
            <person name="Winkler M.E."/>
        </authorList>
    </citation>
    <scope>NUCLEOTIDE SEQUENCE</scope>
</reference>
<dbReference type="EMBL" id="UINC01102834">
    <property type="protein sequence ID" value="SVC64756.1"/>
    <property type="molecule type" value="Genomic_DNA"/>
</dbReference>
<name>A0A382NUK8_9ZZZZ</name>
<evidence type="ECO:0000313" key="1">
    <source>
        <dbReference type="EMBL" id="SVC64756.1"/>
    </source>
</evidence>